<keyword evidence="2" id="KW-0472">Membrane</keyword>
<keyword evidence="2" id="KW-1133">Transmembrane helix</keyword>
<organism evidence="3 4">
    <name type="scientific">Bifidobacterium bohemicum DSM 22767</name>
    <dbReference type="NCBI Taxonomy" id="1437606"/>
    <lineage>
        <taxon>Bacteria</taxon>
        <taxon>Bacillati</taxon>
        <taxon>Actinomycetota</taxon>
        <taxon>Actinomycetes</taxon>
        <taxon>Bifidobacteriales</taxon>
        <taxon>Bifidobacteriaceae</taxon>
        <taxon>Bifidobacterium</taxon>
    </lineage>
</organism>
<gene>
    <name evidence="3" type="ORF">BBOH_0092</name>
</gene>
<protein>
    <submittedName>
        <fullName evidence="3">Uncharacterized protein</fullName>
    </submittedName>
</protein>
<name>A0A086ZJC0_9BIFI</name>
<evidence type="ECO:0000313" key="4">
    <source>
        <dbReference type="Proteomes" id="UP000029096"/>
    </source>
</evidence>
<dbReference type="AlphaFoldDB" id="A0A086ZJC0"/>
<dbReference type="OrthoDB" id="3243284at2"/>
<dbReference type="Proteomes" id="UP000029096">
    <property type="component" value="Unassembled WGS sequence"/>
</dbReference>
<keyword evidence="4" id="KW-1185">Reference proteome</keyword>
<keyword evidence="2" id="KW-0812">Transmembrane</keyword>
<evidence type="ECO:0000256" key="1">
    <source>
        <dbReference type="SAM" id="MobiDB-lite"/>
    </source>
</evidence>
<feature type="transmembrane region" description="Helical" evidence="2">
    <location>
        <begin position="6"/>
        <end position="25"/>
    </location>
</feature>
<reference evidence="3 4" key="1">
    <citation type="submission" date="2014-03" db="EMBL/GenBank/DDBJ databases">
        <title>Genomics of Bifidobacteria.</title>
        <authorList>
            <person name="Ventura M."/>
            <person name="Milani C."/>
            <person name="Lugli G.A."/>
        </authorList>
    </citation>
    <scope>NUCLEOTIDE SEQUENCE [LARGE SCALE GENOMIC DNA]</scope>
    <source>
        <strain evidence="3 4">DSM 22767</strain>
    </source>
</reference>
<evidence type="ECO:0000313" key="3">
    <source>
        <dbReference type="EMBL" id="KFI46620.1"/>
    </source>
</evidence>
<dbReference type="STRING" id="1437606.BBOH_0092"/>
<dbReference type="RefSeq" id="WP_033520178.1">
    <property type="nucleotide sequence ID" value="NZ_JDUS01000001.1"/>
</dbReference>
<evidence type="ECO:0000256" key="2">
    <source>
        <dbReference type="SAM" id="Phobius"/>
    </source>
</evidence>
<accession>A0A086ZJC0</accession>
<dbReference type="EMBL" id="JGYP01000001">
    <property type="protein sequence ID" value="KFI46620.1"/>
    <property type="molecule type" value="Genomic_DNA"/>
</dbReference>
<feature type="region of interest" description="Disordered" evidence="1">
    <location>
        <begin position="87"/>
        <end position="119"/>
    </location>
</feature>
<proteinExistence type="predicted"/>
<comment type="caution">
    <text evidence="3">The sequence shown here is derived from an EMBL/GenBank/DDBJ whole genome shotgun (WGS) entry which is preliminary data.</text>
</comment>
<sequence>MRWWTWLILVILALAVFILAVVYVVRRGSDLAQQISGSMGKASPYLEQMQQLCLPDRTEFRPAFTEPIRVSASRYSKKHEAVIRRKQANQNRHADTWNRWQSQPIPATDLAEESKTSIR</sequence>